<reference evidence="1 2" key="1">
    <citation type="submission" date="2024-01" db="EMBL/GenBank/DDBJ databases">
        <title>The genomes of 5 underutilized Papilionoideae crops provide insights into root nodulation and disease resistanc.</title>
        <authorList>
            <person name="Jiang F."/>
        </authorList>
    </citation>
    <scope>NUCLEOTIDE SEQUENCE [LARGE SCALE GENOMIC DNA]</scope>
    <source>
        <strain evidence="1">LVBAO_FW01</strain>
        <tissue evidence="1">Leaves</tissue>
    </source>
</reference>
<proteinExistence type="predicted"/>
<gene>
    <name evidence="1" type="ORF">VNO77_24585</name>
</gene>
<dbReference type="Proteomes" id="UP001367508">
    <property type="component" value="Unassembled WGS sequence"/>
</dbReference>
<dbReference type="EMBL" id="JAYMYQ010000005">
    <property type="protein sequence ID" value="KAK7330391.1"/>
    <property type="molecule type" value="Genomic_DNA"/>
</dbReference>
<protein>
    <submittedName>
        <fullName evidence="1">Uncharacterized protein</fullName>
    </submittedName>
</protein>
<name>A0AAN9L7A1_CANGL</name>
<dbReference type="AlphaFoldDB" id="A0AAN9L7A1"/>
<evidence type="ECO:0000313" key="2">
    <source>
        <dbReference type="Proteomes" id="UP001367508"/>
    </source>
</evidence>
<sequence length="125" mass="14057">MGLAISFDCECIYQNIIYGLNGRRVTTACDITVASRFVLQSQTEFTESPCLWKSVAPKFGESLTPCIKSIFSEAESLCFRNSRKQNLPWNYLTNCRSHVDMYTLLAPCSYVPIKYPSPAPINTPS</sequence>
<evidence type="ECO:0000313" key="1">
    <source>
        <dbReference type="EMBL" id="KAK7330391.1"/>
    </source>
</evidence>
<accession>A0AAN9L7A1</accession>
<keyword evidence="2" id="KW-1185">Reference proteome</keyword>
<comment type="caution">
    <text evidence="1">The sequence shown here is derived from an EMBL/GenBank/DDBJ whole genome shotgun (WGS) entry which is preliminary data.</text>
</comment>
<organism evidence="1 2">
    <name type="scientific">Canavalia gladiata</name>
    <name type="common">Sword bean</name>
    <name type="synonym">Dolichos gladiatus</name>
    <dbReference type="NCBI Taxonomy" id="3824"/>
    <lineage>
        <taxon>Eukaryota</taxon>
        <taxon>Viridiplantae</taxon>
        <taxon>Streptophyta</taxon>
        <taxon>Embryophyta</taxon>
        <taxon>Tracheophyta</taxon>
        <taxon>Spermatophyta</taxon>
        <taxon>Magnoliopsida</taxon>
        <taxon>eudicotyledons</taxon>
        <taxon>Gunneridae</taxon>
        <taxon>Pentapetalae</taxon>
        <taxon>rosids</taxon>
        <taxon>fabids</taxon>
        <taxon>Fabales</taxon>
        <taxon>Fabaceae</taxon>
        <taxon>Papilionoideae</taxon>
        <taxon>50 kb inversion clade</taxon>
        <taxon>NPAAA clade</taxon>
        <taxon>indigoferoid/millettioid clade</taxon>
        <taxon>Phaseoleae</taxon>
        <taxon>Canavalia</taxon>
    </lineage>
</organism>